<gene>
    <name evidence="1" type="ORF">L1987_33451</name>
</gene>
<keyword evidence="2" id="KW-1185">Reference proteome</keyword>
<comment type="caution">
    <text evidence="1">The sequence shown here is derived from an EMBL/GenBank/DDBJ whole genome shotgun (WGS) entry which is preliminary data.</text>
</comment>
<reference evidence="2" key="1">
    <citation type="journal article" date="2022" name="Mol. Ecol. Resour.">
        <title>The genomes of chicory, endive, great burdock and yacon provide insights into Asteraceae palaeo-polyploidization history and plant inulin production.</title>
        <authorList>
            <person name="Fan W."/>
            <person name="Wang S."/>
            <person name="Wang H."/>
            <person name="Wang A."/>
            <person name="Jiang F."/>
            <person name="Liu H."/>
            <person name="Zhao H."/>
            <person name="Xu D."/>
            <person name="Zhang Y."/>
        </authorList>
    </citation>
    <scope>NUCLEOTIDE SEQUENCE [LARGE SCALE GENOMIC DNA]</scope>
    <source>
        <strain evidence="2">cv. Yunnan</strain>
    </source>
</reference>
<organism evidence="1 2">
    <name type="scientific">Smallanthus sonchifolius</name>
    <dbReference type="NCBI Taxonomy" id="185202"/>
    <lineage>
        <taxon>Eukaryota</taxon>
        <taxon>Viridiplantae</taxon>
        <taxon>Streptophyta</taxon>
        <taxon>Embryophyta</taxon>
        <taxon>Tracheophyta</taxon>
        <taxon>Spermatophyta</taxon>
        <taxon>Magnoliopsida</taxon>
        <taxon>eudicotyledons</taxon>
        <taxon>Gunneridae</taxon>
        <taxon>Pentapetalae</taxon>
        <taxon>asterids</taxon>
        <taxon>campanulids</taxon>
        <taxon>Asterales</taxon>
        <taxon>Asteraceae</taxon>
        <taxon>Asteroideae</taxon>
        <taxon>Heliantheae alliance</taxon>
        <taxon>Millerieae</taxon>
        <taxon>Smallanthus</taxon>
    </lineage>
</organism>
<proteinExistence type="predicted"/>
<dbReference type="EMBL" id="CM042028">
    <property type="protein sequence ID" value="KAI3798182.1"/>
    <property type="molecule type" value="Genomic_DNA"/>
</dbReference>
<evidence type="ECO:0000313" key="1">
    <source>
        <dbReference type="EMBL" id="KAI3798182.1"/>
    </source>
</evidence>
<name>A0ACB9HRF0_9ASTR</name>
<reference evidence="1 2" key="2">
    <citation type="journal article" date="2022" name="Mol. Ecol. Resour.">
        <title>The genomes of chicory, endive, great burdock and yacon provide insights into Asteraceae paleo-polyploidization history and plant inulin production.</title>
        <authorList>
            <person name="Fan W."/>
            <person name="Wang S."/>
            <person name="Wang H."/>
            <person name="Wang A."/>
            <person name="Jiang F."/>
            <person name="Liu H."/>
            <person name="Zhao H."/>
            <person name="Xu D."/>
            <person name="Zhang Y."/>
        </authorList>
    </citation>
    <scope>NUCLEOTIDE SEQUENCE [LARGE SCALE GENOMIC DNA]</scope>
    <source>
        <strain evidence="2">cv. Yunnan</strain>
        <tissue evidence="1">Leaves</tissue>
    </source>
</reference>
<accession>A0ACB9HRF0</accession>
<dbReference type="Proteomes" id="UP001056120">
    <property type="component" value="Linkage Group LG11"/>
</dbReference>
<sequence>MCLWGDAPSSTSALKFFLHSLVVARRWTSGILIQKTTVSLLANGLKNIKFFQIYTLPTVYQLIKKSV</sequence>
<evidence type="ECO:0000313" key="2">
    <source>
        <dbReference type="Proteomes" id="UP001056120"/>
    </source>
</evidence>
<protein>
    <submittedName>
        <fullName evidence="1">Uncharacterized protein</fullName>
    </submittedName>
</protein>